<evidence type="ECO:0000256" key="1">
    <source>
        <dbReference type="SAM" id="MobiDB-lite"/>
    </source>
</evidence>
<reference evidence="3" key="3">
    <citation type="submission" date="2020-12" db="UniProtKB">
        <authorList>
            <consortium name="EnsemblPlants"/>
        </authorList>
    </citation>
    <scope>IDENTIFICATION</scope>
</reference>
<dbReference type="Proteomes" id="UP000006727">
    <property type="component" value="Chromosome 8"/>
</dbReference>
<protein>
    <submittedName>
        <fullName evidence="2 3">Uncharacterized protein</fullName>
    </submittedName>
</protein>
<feature type="region of interest" description="Disordered" evidence="1">
    <location>
        <begin position="1"/>
        <end position="22"/>
    </location>
</feature>
<dbReference type="Gramene" id="Pp3c8_23495V3.1">
    <property type="protein sequence ID" value="PAC:32966290.CDS.1"/>
    <property type="gene ID" value="Pp3c8_23495"/>
</dbReference>
<gene>
    <name evidence="2" type="ORF">PHYPA_011971</name>
</gene>
<reference evidence="2 4" key="1">
    <citation type="journal article" date="2008" name="Science">
        <title>The Physcomitrella genome reveals evolutionary insights into the conquest of land by plants.</title>
        <authorList>
            <person name="Rensing S."/>
            <person name="Lang D."/>
            <person name="Zimmer A."/>
            <person name="Terry A."/>
            <person name="Salamov A."/>
            <person name="Shapiro H."/>
            <person name="Nishiyama T."/>
            <person name="Perroud P.-F."/>
            <person name="Lindquist E."/>
            <person name="Kamisugi Y."/>
            <person name="Tanahashi T."/>
            <person name="Sakakibara K."/>
            <person name="Fujita T."/>
            <person name="Oishi K."/>
            <person name="Shin-I T."/>
            <person name="Kuroki Y."/>
            <person name="Toyoda A."/>
            <person name="Suzuki Y."/>
            <person name="Hashimoto A."/>
            <person name="Yamaguchi K."/>
            <person name="Sugano A."/>
            <person name="Kohara Y."/>
            <person name="Fujiyama A."/>
            <person name="Anterola A."/>
            <person name="Aoki S."/>
            <person name="Ashton N."/>
            <person name="Barbazuk W.B."/>
            <person name="Barker E."/>
            <person name="Bennetzen J."/>
            <person name="Bezanilla M."/>
            <person name="Blankenship R."/>
            <person name="Cho S.H."/>
            <person name="Dutcher S."/>
            <person name="Estelle M."/>
            <person name="Fawcett J.A."/>
            <person name="Gundlach H."/>
            <person name="Hanada K."/>
            <person name="Heyl A."/>
            <person name="Hicks K.A."/>
            <person name="Hugh J."/>
            <person name="Lohr M."/>
            <person name="Mayer K."/>
            <person name="Melkozernov A."/>
            <person name="Murata T."/>
            <person name="Nelson D."/>
            <person name="Pils B."/>
            <person name="Prigge M."/>
            <person name="Reiss B."/>
            <person name="Renner T."/>
            <person name="Rombauts S."/>
            <person name="Rushton P."/>
            <person name="Sanderfoot A."/>
            <person name="Schween G."/>
            <person name="Shiu S.-H."/>
            <person name="Stueber K."/>
            <person name="Theodoulou F.L."/>
            <person name="Tu H."/>
            <person name="Van de Peer Y."/>
            <person name="Verrier P.J."/>
            <person name="Waters E."/>
            <person name="Wood A."/>
            <person name="Yang L."/>
            <person name="Cove D."/>
            <person name="Cuming A."/>
            <person name="Hasebe M."/>
            <person name="Lucas S."/>
            <person name="Mishler D.B."/>
            <person name="Reski R."/>
            <person name="Grigoriev I."/>
            <person name="Quatrano R.S."/>
            <person name="Boore J.L."/>
        </authorList>
    </citation>
    <scope>NUCLEOTIDE SEQUENCE [LARGE SCALE GENOMIC DNA]</scope>
    <source>
        <strain evidence="3 4">cv. Gransden 2004</strain>
    </source>
</reference>
<dbReference type="EnsemblPlants" id="Pp3c8_23495V3.1">
    <property type="protein sequence ID" value="PAC:32966290.CDS.1"/>
    <property type="gene ID" value="Pp3c8_23495"/>
</dbReference>
<proteinExistence type="predicted"/>
<name>A0A2K1K8G9_PHYPA</name>
<reference evidence="2 4" key="2">
    <citation type="journal article" date="2018" name="Plant J.">
        <title>The Physcomitrella patens chromosome-scale assembly reveals moss genome structure and evolution.</title>
        <authorList>
            <person name="Lang D."/>
            <person name="Ullrich K.K."/>
            <person name="Murat F."/>
            <person name="Fuchs J."/>
            <person name="Jenkins J."/>
            <person name="Haas F.B."/>
            <person name="Piednoel M."/>
            <person name="Gundlach H."/>
            <person name="Van Bel M."/>
            <person name="Meyberg R."/>
            <person name="Vives C."/>
            <person name="Morata J."/>
            <person name="Symeonidi A."/>
            <person name="Hiss M."/>
            <person name="Muchero W."/>
            <person name="Kamisugi Y."/>
            <person name="Saleh O."/>
            <person name="Blanc G."/>
            <person name="Decker E.L."/>
            <person name="van Gessel N."/>
            <person name="Grimwood J."/>
            <person name="Hayes R.D."/>
            <person name="Graham S.W."/>
            <person name="Gunter L.E."/>
            <person name="McDaniel S.F."/>
            <person name="Hoernstein S.N.W."/>
            <person name="Larsson A."/>
            <person name="Li F.W."/>
            <person name="Perroud P.F."/>
            <person name="Phillips J."/>
            <person name="Ranjan P."/>
            <person name="Rokshar D.S."/>
            <person name="Rothfels C.J."/>
            <person name="Schneider L."/>
            <person name="Shu S."/>
            <person name="Stevenson D.W."/>
            <person name="Thummler F."/>
            <person name="Tillich M."/>
            <person name="Villarreal Aguilar J.C."/>
            <person name="Widiez T."/>
            <person name="Wong G.K."/>
            <person name="Wymore A."/>
            <person name="Zhang Y."/>
            <person name="Zimmer A.D."/>
            <person name="Quatrano R.S."/>
            <person name="Mayer K.F.X."/>
            <person name="Goodstein D."/>
            <person name="Casacuberta J.M."/>
            <person name="Vandepoele K."/>
            <person name="Reski R."/>
            <person name="Cuming A.C."/>
            <person name="Tuskan G.A."/>
            <person name="Maumus F."/>
            <person name="Salse J."/>
            <person name="Schmutz J."/>
            <person name="Rensing S.A."/>
        </authorList>
    </citation>
    <scope>NUCLEOTIDE SEQUENCE [LARGE SCALE GENOMIC DNA]</scope>
    <source>
        <strain evidence="3 4">cv. Gransden 2004</strain>
    </source>
</reference>
<dbReference type="AlphaFoldDB" id="A0A2K1K8G9"/>
<feature type="region of interest" description="Disordered" evidence="1">
    <location>
        <begin position="60"/>
        <end position="86"/>
    </location>
</feature>
<dbReference type="InParanoid" id="A0A2K1K8G9"/>
<feature type="compositionally biased region" description="Polar residues" evidence="1">
    <location>
        <begin position="60"/>
        <end position="74"/>
    </location>
</feature>
<organism evidence="2">
    <name type="scientific">Physcomitrium patens</name>
    <name type="common">Spreading-leaved earth moss</name>
    <name type="synonym">Physcomitrella patens</name>
    <dbReference type="NCBI Taxonomy" id="3218"/>
    <lineage>
        <taxon>Eukaryota</taxon>
        <taxon>Viridiplantae</taxon>
        <taxon>Streptophyta</taxon>
        <taxon>Embryophyta</taxon>
        <taxon>Bryophyta</taxon>
        <taxon>Bryophytina</taxon>
        <taxon>Bryopsida</taxon>
        <taxon>Funariidae</taxon>
        <taxon>Funariales</taxon>
        <taxon>Funariaceae</taxon>
        <taxon>Physcomitrium</taxon>
    </lineage>
</organism>
<evidence type="ECO:0000313" key="3">
    <source>
        <dbReference type="EnsemblPlants" id="PAC:32966290.CDS.1"/>
    </source>
</evidence>
<accession>A0A2K1K8G9</accession>
<dbReference type="EMBL" id="ABEU02000008">
    <property type="protein sequence ID" value="PNR50074.1"/>
    <property type="molecule type" value="Genomic_DNA"/>
</dbReference>
<sequence length="86" mass="9607">MVDHRSGGLHPSARWAMVDPPNGDLQARHQWATEARRSSDLRRSGRWLGRTIESGFVSKGNQTMSLRSPSTRTSPLLKANPINRSL</sequence>
<keyword evidence="4" id="KW-1185">Reference proteome</keyword>
<evidence type="ECO:0000313" key="4">
    <source>
        <dbReference type="Proteomes" id="UP000006727"/>
    </source>
</evidence>
<evidence type="ECO:0000313" key="2">
    <source>
        <dbReference type="EMBL" id="PNR50074.1"/>
    </source>
</evidence>